<dbReference type="Gene3D" id="2.40.50.90">
    <property type="match status" value="1"/>
</dbReference>
<evidence type="ECO:0000313" key="2">
    <source>
        <dbReference type="Proteomes" id="UP000000763"/>
    </source>
</evidence>
<dbReference type="PANTHER" id="PTHR12302:SF10">
    <property type="entry name" value="RIBONUCLEASE"/>
    <property type="match status" value="1"/>
</dbReference>
<reference evidence="1 2" key="1">
    <citation type="journal article" date="2005" name="Nature">
        <title>The map-based sequence of the rice genome.</title>
        <authorList>
            <consortium name="International rice genome sequencing project (IRGSP)"/>
            <person name="Matsumoto T."/>
            <person name="Wu J."/>
            <person name="Kanamori H."/>
            <person name="Katayose Y."/>
            <person name="Fujisawa M."/>
            <person name="Namiki N."/>
            <person name="Mizuno H."/>
            <person name="Yamamoto K."/>
            <person name="Antonio B.A."/>
            <person name="Baba T."/>
            <person name="Sakata K."/>
            <person name="Nagamura Y."/>
            <person name="Aoki H."/>
            <person name="Arikawa K."/>
            <person name="Arita K."/>
            <person name="Bito T."/>
            <person name="Chiden Y."/>
            <person name="Fujitsuka N."/>
            <person name="Fukunaka R."/>
            <person name="Hamada M."/>
            <person name="Harada C."/>
            <person name="Hayashi A."/>
            <person name="Hijishita S."/>
            <person name="Honda M."/>
            <person name="Hosokawa S."/>
            <person name="Ichikawa Y."/>
            <person name="Idonuma A."/>
            <person name="Iijima M."/>
            <person name="Ikeda M."/>
            <person name="Ikeno M."/>
            <person name="Ito K."/>
            <person name="Ito S."/>
            <person name="Ito T."/>
            <person name="Ito Y."/>
            <person name="Ito Y."/>
            <person name="Iwabuchi A."/>
            <person name="Kamiya K."/>
            <person name="Karasawa W."/>
            <person name="Kurita K."/>
            <person name="Katagiri S."/>
            <person name="Kikuta A."/>
            <person name="Kobayashi H."/>
            <person name="Kobayashi N."/>
            <person name="Machita K."/>
            <person name="Maehara T."/>
            <person name="Masukawa M."/>
            <person name="Mizubayashi T."/>
            <person name="Mukai Y."/>
            <person name="Nagasaki H."/>
            <person name="Nagata Y."/>
            <person name="Naito S."/>
            <person name="Nakashima M."/>
            <person name="Nakama Y."/>
            <person name="Nakamichi Y."/>
            <person name="Nakamura M."/>
            <person name="Meguro A."/>
            <person name="Negishi M."/>
            <person name="Ohta I."/>
            <person name="Ohta T."/>
            <person name="Okamoto M."/>
            <person name="Ono N."/>
            <person name="Saji S."/>
            <person name="Sakaguchi M."/>
            <person name="Sakai K."/>
            <person name="Shibata M."/>
            <person name="Shimokawa T."/>
            <person name="Song J."/>
            <person name="Takazaki Y."/>
            <person name="Terasawa K."/>
            <person name="Tsugane M."/>
            <person name="Tsuji K."/>
            <person name="Ueda S."/>
            <person name="Waki K."/>
            <person name="Yamagata H."/>
            <person name="Yamamoto M."/>
            <person name="Yamamoto S."/>
            <person name="Yamane H."/>
            <person name="Yoshiki S."/>
            <person name="Yoshihara R."/>
            <person name="Yukawa K."/>
            <person name="Zhong H."/>
            <person name="Yano M."/>
            <person name="Yuan Q."/>
            <person name="Ouyang S."/>
            <person name="Liu J."/>
            <person name="Jones K.M."/>
            <person name="Gansberger K."/>
            <person name="Moffat K."/>
            <person name="Hill J."/>
            <person name="Bera J."/>
            <person name="Fadrosh D."/>
            <person name="Jin S."/>
            <person name="Johri S."/>
            <person name="Kim M."/>
            <person name="Overton L."/>
            <person name="Reardon M."/>
            <person name="Tsitrin T."/>
            <person name="Vuong H."/>
            <person name="Weaver B."/>
            <person name="Ciecko A."/>
            <person name="Tallon L."/>
            <person name="Jackson J."/>
            <person name="Pai G."/>
            <person name="Aken S.V."/>
            <person name="Utterback T."/>
            <person name="Reidmuller S."/>
            <person name="Feldblyum T."/>
            <person name="Hsiao J."/>
            <person name="Zismann V."/>
            <person name="Iobst S."/>
            <person name="de Vazeille A.R."/>
            <person name="Buell C.R."/>
            <person name="Ying K."/>
            <person name="Li Y."/>
            <person name="Lu T."/>
            <person name="Huang Y."/>
            <person name="Zhao Q."/>
            <person name="Feng Q."/>
            <person name="Zhang L."/>
            <person name="Zhu J."/>
            <person name="Weng Q."/>
            <person name="Mu J."/>
            <person name="Lu Y."/>
            <person name="Fan D."/>
            <person name="Liu Y."/>
            <person name="Guan J."/>
            <person name="Zhang Y."/>
            <person name="Yu S."/>
            <person name="Liu X."/>
            <person name="Zhang Y."/>
            <person name="Hong G."/>
            <person name="Han B."/>
            <person name="Choisne N."/>
            <person name="Demange N."/>
            <person name="Orjeda G."/>
            <person name="Samain S."/>
            <person name="Cattolico L."/>
            <person name="Pelletier E."/>
            <person name="Couloux A."/>
            <person name="Segurens B."/>
            <person name="Wincker P."/>
            <person name="D'Hont A."/>
            <person name="Scarpelli C."/>
            <person name="Weissenbach J."/>
            <person name="Salanoubat M."/>
            <person name="Quetier F."/>
            <person name="Yu Y."/>
            <person name="Kim H.R."/>
            <person name="Rambo T."/>
            <person name="Currie J."/>
            <person name="Collura K."/>
            <person name="Luo M."/>
            <person name="Yang T."/>
            <person name="Ammiraju J.S.S."/>
            <person name="Engler F."/>
            <person name="Soderlund C."/>
            <person name="Wing R.A."/>
            <person name="Palmer L.E."/>
            <person name="de la Bastide M."/>
            <person name="Spiegel L."/>
            <person name="Nascimento L."/>
            <person name="Zutavern T."/>
            <person name="O'Shaughnessy A."/>
            <person name="Dike S."/>
            <person name="Dedhia N."/>
            <person name="Preston R."/>
            <person name="Balija V."/>
            <person name="McCombie W.R."/>
            <person name="Chow T."/>
            <person name="Chen H."/>
            <person name="Chung M."/>
            <person name="Chen C."/>
            <person name="Shaw J."/>
            <person name="Wu H."/>
            <person name="Hsiao K."/>
            <person name="Chao Y."/>
            <person name="Chu M."/>
            <person name="Cheng C."/>
            <person name="Hour A."/>
            <person name="Lee P."/>
            <person name="Lin S."/>
            <person name="Lin Y."/>
            <person name="Liou J."/>
            <person name="Liu S."/>
            <person name="Hsing Y."/>
            <person name="Raghuvanshi S."/>
            <person name="Mohanty A."/>
            <person name="Bharti A.K."/>
            <person name="Gaur A."/>
            <person name="Gupta V."/>
            <person name="Kumar D."/>
            <person name="Ravi V."/>
            <person name="Vij S."/>
            <person name="Kapur A."/>
            <person name="Khurana P."/>
            <person name="Khurana P."/>
            <person name="Khurana J.P."/>
            <person name="Tyagi A.K."/>
            <person name="Gaikwad K."/>
            <person name="Singh A."/>
            <person name="Dalal V."/>
            <person name="Srivastava S."/>
            <person name="Dixit A."/>
            <person name="Pal A.K."/>
            <person name="Ghazi I.A."/>
            <person name="Yadav M."/>
            <person name="Pandit A."/>
            <person name="Bhargava A."/>
            <person name="Sureshbabu K."/>
            <person name="Batra K."/>
            <person name="Sharma T.R."/>
            <person name="Mohapatra T."/>
            <person name="Singh N.K."/>
            <person name="Messing J."/>
            <person name="Nelson A.B."/>
            <person name="Fuks G."/>
            <person name="Kavchok S."/>
            <person name="Keizer G."/>
            <person name="Linton E."/>
            <person name="Llaca V."/>
            <person name="Song R."/>
            <person name="Tanyolac B."/>
            <person name="Young S."/>
            <person name="Ho-Il K."/>
            <person name="Hahn J.H."/>
            <person name="Sangsakoo G."/>
            <person name="Vanavichit A."/>
            <person name="de Mattos Luiz.A.T."/>
            <person name="Zimmer P.D."/>
            <person name="Malone G."/>
            <person name="Dellagostin O."/>
            <person name="de Oliveira A.C."/>
            <person name="Bevan M."/>
            <person name="Bancroft I."/>
            <person name="Minx P."/>
            <person name="Cordum H."/>
            <person name="Wilson R."/>
            <person name="Cheng Z."/>
            <person name="Jin W."/>
            <person name="Jiang J."/>
            <person name="Leong S.A."/>
            <person name="Iwama H."/>
            <person name="Gojobori T."/>
            <person name="Itoh T."/>
            <person name="Niimura Y."/>
            <person name="Fujii Y."/>
            <person name="Habara T."/>
            <person name="Sakai H."/>
            <person name="Sato Y."/>
            <person name="Wilson G."/>
            <person name="Kumar K."/>
            <person name="McCouch S."/>
            <person name="Juretic N."/>
            <person name="Hoen D."/>
            <person name="Wright S."/>
            <person name="Bruskiewich R."/>
            <person name="Bureau T."/>
            <person name="Miyao A."/>
            <person name="Hirochika H."/>
            <person name="Nishikawa T."/>
            <person name="Kadowaki K."/>
            <person name="Sugiura M."/>
            <person name="Burr B."/>
            <person name="Sasaki T."/>
        </authorList>
    </citation>
    <scope>NUCLEOTIDE SEQUENCE [LARGE SCALE GENOMIC DNA]</scope>
    <source>
        <strain evidence="2">cv. Nipponbare</strain>
    </source>
</reference>
<dbReference type="KEGG" id="dosa:Os04g0402200"/>
<dbReference type="EMBL" id="AP008210">
    <property type="protein sequence ID" value="BAH92646.1"/>
    <property type="molecule type" value="Genomic_DNA"/>
</dbReference>
<protein>
    <submittedName>
        <fullName evidence="1">Os04g0402200 protein</fullName>
    </submittedName>
</protein>
<sequence>QVPKKAKEFLHLLQRSRRHSAIVEYVFSGHRFKVTIPKETCTIAFALSGVRCPGRDEPYSDEAITMMRRRILQRNVEVH</sequence>
<accession>C7J1A6</accession>
<dbReference type="PANTHER" id="PTHR12302">
    <property type="entry name" value="EBNA2 BINDING PROTEIN P100"/>
    <property type="match status" value="1"/>
</dbReference>
<dbReference type="InterPro" id="IPR035437">
    <property type="entry name" value="SNase_OB-fold_sf"/>
</dbReference>
<reference evidence="2" key="2">
    <citation type="journal article" date="2008" name="Nucleic Acids Res.">
        <title>The rice annotation project database (RAP-DB): 2008 update.</title>
        <authorList>
            <consortium name="The rice annotation project (RAP)"/>
        </authorList>
    </citation>
    <scope>GENOME REANNOTATION</scope>
    <source>
        <strain evidence="2">cv. Nipponbare</strain>
    </source>
</reference>
<name>C7J1A6_ORYSJ</name>
<evidence type="ECO:0000313" key="1">
    <source>
        <dbReference type="EMBL" id="BAH92646.1"/>
    </source>
</evidence>
<gene>
    <name evidence="1" type="ordered locus">Os04g0402200</name>
</gene>
<feature type="non-terminal residue" evidence="1">
    <location>
        <position position="1"/>
    </location>
</feature>
<dbReference type="SUPFAM" id="SSF50199">
    <property type="entry name" value="Staphylococcal nuclease"/>
    <property type="match status" value="1"/>
</dbReference>
<dbReference type="AlphaFoldDB" id="C7J1A6"/>
<dbReference type="Proteomes" id="UP000000763">
    <property type="component" value="Chromosome 4"/>
</dbReference>
<organism evidence="1 2">
    <name type="scientific">Oryza sativa subsp. japonica</name>
    <name type="common">Rice</name>
    <dbReference type="NCBI Taxonomy" id="39947"/>
    <lineage>
        <taxon>Eukaryota</taxon>
        <taxon>Viridiplantae</taxon>
        <taxon>Streptophyta</taxon>
        <taxon>Embryophyta</taxon>
        <taxon>Tracheophyta</taxon>
        <taxon>Spermatophyta</taxon>
        <taxon>Magnoliopsida</taxon>
        <taxon>Liliopsida</taxon>
        <taxon>Poales</taxon>
        <taxon>Poaceae</taxon>
        <taxon>BOP clade</taxon>
        <taxon>Oryzoideae</taxon>
        <taxon>Oryzeae</taxon>
        <taxon>Oryzinae</taxon>
        <taxon>Oryza</taxon>
        <taxon>Oryza sativa</taxon>
    </lineage>
</organism>
<proteinExistence type="predicted"/>